<dbReference type="SUPFAM" id="SSF52540">
    <property type="entry name" value="P-loop containing nucleoside triphosphate hydrolases"/>
    <property type="match status" value="1"/>
</dbReference>
<accession>A0AA38UXF5</accession>
<protein>
    <recommendedName>
        <fullName evidence="1">G domain-containing protein</fullName>
    </recommendedName>
</protein>
<dbReference type="Gene3D" id="3.40.50.300">
    <property type="entry name" value="P-loop containing nucleotide triphosphate hydrolases"/>
    <property type="match status" value="1"/>
</dbReference>
<dbReference type="InterPro" id="IPR027417">
    <property type="entry name" value="P-loop_NTPase"/>
</dbReference>
<organism evidence="2 3">
    <name type="scientific">Lentinula detonsa</name>
    <dbReference type="NCBI Taxonomy" id="2804962"/>
    <lineage>
        <taxon>Eukaryota</taxon>
        <taxon>Fungi</taxon>
        <taxon>Dikarya</taxon>
        <taxon>Basidiomycota</taxon>
        <taxon>Agaricomycotina</taxon>
        <taxon>Agaricomycetes</taxon>
        <taxon>Agaricomycetidae</taxon>
        <taxon>Agaricales</taxon>
        <taxon>Marasmiineae</taxon>
        <taxon>Omphalotaceae</taxon>
        <taxon>Lentinula</taxon>
    </lineage>
</organism>
<dbReference type="GO" id="GO:0005525">
    <property type="term" value="F:GTP binding"/>
    <property type="evidence" value="ECO:0007669"/>
    <property type="project" value="InterPro"/>
</dbReference>
<evidence type="ECO:0000313" key="2">
    <source>
        <dbReference type="EMBL" id="KAJ3990190.1"/>
    </source>
</evidence>
<dbReference type="Pfam" id="PF01926">
    <property type="entry name" value="MMR_HSR1"/>
    <property type="match status" value="1"/>
</dbReference>
<proteinExistence type="predicted"/>
<reference evidence="2" key="1">
    <citation type="submission" date="2022-08" db="EMBL/GenBank/DDBJ databases">
        <authorList>
            <consortium name="DOE Joint Genome Institute"/>
            <person name="Min B."/>
            <person name="Riley R."/>
            <person name="Sierra-Patev S."/>
            <person name="Naranjo-Ortiz M."/>
            <person name="Looney B."/>
            <person name="Konkel Z."/>
            <person name="Slot J.C."/>
            <person name="Sakamoto Y."/>
            <person name="Steenwyk J.L."/>
            <person name="Rokas A."/>
            <person name="Carro J."/>
            <person name="Camarero S."/>
            <person name="Ferreira P."/>
            <person name="Molpeceres G."/>
            <person name="Ruiz-Duenas F.J."/>
            <person name="Serrano A."/>
            <person name="Henrissat B."/>
            <person name="Drula E."/>
            <person name="Hughes K.W."/>
            <person name="Mata J.L."/>
            <person name="Ishikawa N.K."/>
            <person name="Vargas-Isla R."/>
            <person name="Ushijima S."/>
            <person name="Smith C.A."/>
            <person name="Ahrendt S."/>
            <person name="Andreopoulos W."/>
            <person name="He G."/>
            <person name="Labutti K."/>
            <person name="Lipzen A."/>
            <person name="Ng V."/>
            <person name="Sandor L."/>
            <person name="Barry K."/>
            <person name="Martinez A.T."/>
            <person name="Xiao Y."/>
            <person name="Gibbons J.G."/>
            <person name="Terashima K."/>
            <person name="Hibbett D.S."/>
            <person name="Grigoriev I.V."/>
        </authorList>
    </citation>
    <scope>NUCLEOTIDE SEQUENCE</scope>
    <source>
        <strain evidence="2">TFB7829</strain>
    </source>
</reference>
<evidence type="ECO:0000259" key="1">
    <source>
        <dbReference type="Pfam" id="PF01926"/>
    </source>
</evidence>
<dbReference type="Proteomes" id="UP001163850">
    <property type="component" value="Unassembled WGS sequence"/>
</dbReference>
<dbReference type="EMBL" id="MU801892">
    <property type="protein sequence ID" value="KAJ3990190.1"/>
    <property type="molecule type" value="Genomic_DNA"/>
</dbReference>
<name>A0AA38UXF5_9AGAR</name>
<dbReference type="InterPro" id="IPR006073">
    <property type="entry name" value="GTP-bd"/>
</dbReference>
<dbReference type="PANTHER" id="PTHR11649:SF13">
    <property type="entry name" value="ENGB-TYPE G DOMAIN-CONTAINING PROTEIN"/>
    <property type="match status" value="1"/>
</dbReference>
<sequence>MKSSLPYHHVTHTLFNISTKRHSSSTTLDIFRNVRSAEQVHSFNAAQLKAADDQTQGDVFPWLKGLPEMNNEGLSRSLSRVHKISTLPKSRRLIIIQGRANSGKSSLFNAVLGRKDLIKTSSKAGKTRRLDFFRVGDAPGKLILVDSPGYGDRGRPEWGLLFDSYVQKRKELRRVYITFNARHPINVRDQQMLAHLSRTLFEALSTSWASSLESGNPRLPRITQIQPVITKADHLPASTTEAQLVVDRLKKEVHNAVRDALEGSETGRIGVSSVELAKLMCLSPLVTTLKMNPPFGIENVRKNIVEACSLTG</sequence>
<evidence type="ECO:0000313" key="3">
    <source>
        <dbReference type="Proteomes" id="UP001163850"/>
    </source>
</evidence>
<dbReference type="PANTHER" id="PTHR11649">
    <property type="entry name" value="MSS1/TRME-RELATED GTP-BINDING PROTEIN"/>
    <property type="match status" value="1"/>
</dbReference>
<dbReference type="AlphaFoldDB" id="A0AA38UXF5"/>
<comment type="caution">
    <text evidence="2">The sequence shown here is derived from an EMBL/GenBank/DDBJ whole genome shotgun (WGS) entry which is preliminary data.</text>
</comment>
<gene>
    <name evidence="2" type="ORF">F5890DRAFT_1561212</name>
</gene>
<feature type="domain" description="G" evidence="1">
    <location>
        <begin position="94"/>
        <end position="196"/>
    </location>
</feature>